<keyword evidence="1 2" id="KW-0238">DNA-binding</keyword>
<sequence>MAEQNKPDLKVVQAAEPDDGRKARSQRSRAQIVDALFALVESGDMDPSAARVAEEAGVGLRTVFRHFEDMDGLYREMAERLEAEILPVVMTPWATETWRERVIELIERRAKIYERIMPLKVASSLRRFASPQLGSAYRRFLVMERAGLKGILPSSVAEDEILLGSLELLTGFHAWRRLRQDQGLSAPQAKAVLIHSASKLLNAIEDQD</sequence>
<feature type="domain" description="HTH tetR-type" evidence="4">
    <location>
        <begin position="26"/>
        <end position="85"/>
    </location>
</feature>
<accession>A0A399QS68</accession>
<organism evidence="5 6">
    <name type="scientific">Henriciella barbarensis</name>
    <dbReference type="NCBI Taxonomy" id="86342"/>
    <lineage>
        <taxon>Bacteria</taxon>
        <taxon>Pseudomonadati</taxon>
        <taxon>Pseudomonadota</taxon>
        <taxon>Alphaproteobacteria</taxon>
        <taxon>Hyphomonadales</taxon>
        <taxon>Hyphomonadaceae</taxon>
        <taxon>Henriciella</taxon>
    </lineage>
</organism>
<dbReference type="PROSITE" id="PS50977">
    <property type="entry name" value="HTH_TETR_2"/>
    <property type="match status" value="1"/>
</dbReference>
<protein>
    <submittedName>
        <fullName evidence="5">TetR/AcrR family transcriptional regulator</fullName>
    </submittedName>
</protein>
<comment type="caution">
    <text evidence="5">The sequence shown here is derived from an EMBL/GenBank/DDBJ whole genome shotgun (WGS) entry which is preliminary data.</text>
</comment>
<name>A0A399QS68_9PROT</name>
<dbReference type="Proteomes" id="UP000265431">
    <property type="component" value="Unassembled WGS sequence"/>
</dbReference>
<evidence type="ECO:0000256" key="3">
    <source>
        <dbReference type="SAM" id="MobiDB-lite"/>
    </source>
</evidence>
<gene>
    <name evidence="5" type="ORF">D1224_12920</name>
</gene>
<dbReference type="OrthoDB" id="8911656at2"/>
<feature type="DNA-binding region" description="H-T-H motif" evidence="2">
    <location>
        <begin position="48"/>
        <end position="67"/>
    </location>
</feature>
<dbReference type="EMBL" id="QWGB01000008">
    <property type="protein sequence ID" value="RIJ21653.1"/>
    <property type="molecule type" value="Genomic_DNA"/>
</dbReference>
<dbReference type="AlphaFoldDB" id="A0A399QS68"/>
<keyword evidence="6" id="KW-1185">Reference proteome</keyword>
<dbReference type="InterPro" id="IPR001647">
    <property type="entry name" value="HTH_TetR"/>
</dbReference>
<proteinExistence type="predicted"/>
<evidence type="ECO:0000313" key="6">
    <source>
        <dbReference type="Proteomes" id="UP000265431"/>
    </source>
</evidence>
<dbReference type="SUPFAM" id="SSF46689">
    <property type="entry name" value="Homeodomain-like"/>
    <property type="match status" value="1"/>
</dbReference>
<dbReference type="InterPro" id="IPR009057">
    <property type="entry name" value="Homeodomain-like_sf"/>
</dbReference>
<dbReference type="Gene3D" id="1.10.357.10">
    <property type="entry name" value="Tetracycline Repressor, domain 2"/>
    <property type="match status" value="1"/>
</dbReference>
<evidence type="ECO:0000256" key="1">
    <source>
        <dbReference type="ARBA" id="ARBA00023125"/>
    </source>
</evidence>
<reference evidence="5 6" key="1">
    <citation type="submission" date="2018-08" db="EMBL/GenBank/DDBJ databases">
        <title>Henriciella mobilis sp. nov., isolated from seawater.</title>
        <authorList>
            <person name="Cheng H."/>
            <person name="Wu Y.-H."/>
            <person name="Xu X.-W."/>
            <person name="Guo L.-L."/>
        </authorList>
    </citation>
    <scope>NUCLEOTIDE SEQUENCE [LARGE SCALE GENOMIC DNA]</scope>
    <source>
        <strain evidence="5 6">CCUG66934</strain>
    </source>
</reference>
<evidence type="ECO:0000259" key="4">
    <source>
        <dbReference type="PROSITE" id="PS50977"/>
    </source>
</evidence>
<evidence type="ECO:0000313" key="5">
    <source>
        <dbReference type="EMBL" id="RIJ21653.1"/>
    </source>
</evidence>
<dbReference type="RefSeq" id="WP_119380372.1">
    <property type="nucleotide sequence ID" value="NZ_QWGB01000008.1"/>
</dbReference>
<dbReference type="GO" id="GO:0003677">
    <property type="term" value="F:DNA binding"/>
    <property type="evidence" value="ECO:0007669"/>
    <property type="project" value="UniProtKB-UniRule"/>
</dbReference>
<feature type="region of interest" description="Disordered" evidence="3">
    <location>
        <begin position="1"/>
        <end position="27"/>
    </location>
</feature>
<evidence type="ECO:0000256" key="2">
    <source>
        <dbReference type="PROSITE-ProRule" id="PRU00335"/>
    </source>
</evidence>